<keyword evidence="4" id="KW-0269">Exonuclease</keyword>
<evidence type="ECO:0000256" key="1">
    <source>
        <dbReference type="SAM" id="Coils"/>
    </source>
</evidence>
<dbReference type="SUPFAM" id="SSF52540">
    <property type="entry name" value="P-loop containing nucleoside triphosphate hydrolases"/>
    <property type="match status" value="1"/>
</dbReference>
<evidence type="ECO:0000313" key="5">
    <source>
        <dbReference type="Proteomes" id="UP000057158"/>
    </source>
</evidence>
<dbReference type="InterPro" id="IPR038729">
    <property type="entry name" value="Rad50/SbcC_AAA"/>
</dbReference>
<proteinExistence type="predicted"/>
<dbReference type="GO" id="GO:0006302">
    <property type="term" value="P:double-strand break repair"/>
    <property type="evidence" value="ECO:0007669"/>
    <property type="project" value="InterPro"/>
</dbReference>
<gene>
    <name evidence="4" type="primary">sbcC</name>
    <name evidence="4" type="ORF">DSOUD_2048</name>
</gene>
<dbReference type="Gene3D" id="3.40.50.300">
    <property type="entry name" value="P-loop containing nucleotide triphosphate hydrolases"/>
    <property type="match status" value="2"/>
</dbReference>
<evidence type="ECO:0000259" key="3">
    <source>
        <dbReference type="Pfam" id="PF13476"/>
    </source>
</evidence>
<keyword evidence="4" id="KW-0540">Nuclease</keyword>
<evidence type="ECO:0000313" key="4">
    <source>
        <dbReference type="EMBL" id="ALC16815.1"/>
    </source>
</evidence>
<dbReference type="AlphaFoldDB" id="A0A0M4D195"/>
<feature type="transmembrane region" description="Helical" evidence="2">
    <location>
        <begin position="371"/>
        <end position="390"/>
    </location>
</feature>
<accession>A0A0M4D195</accession>
<dbReference type="InterPro" id="IPR027417">
    <property type="entry name" value="P-loop_NTPase"/>
</dbReference>
<organism evidence="4 5">
    <name type="scientific">Desulfuromonas soudanensis</name>
    <dbReference type="NCBI Taxonomy" id="1603606"/>
    <lineage>
        <taxon>Bacteria</taxon>
        <taxon>Pseudomonadati</taxon>
        <taxon>Thermodesulfobacteriota</taxon>
        <taxon>Desulfuromonadia</taxon>
        <taxon>Desulfuromonadales</taxon>
        <taxon>Desulfuromonadaceae</taxon>
        <taxon>Desulfuromonas</taxon>
    </lineage>
</organism>
<dbReference type="GO" id="GO:0016887">
    <property type="term" value="F:ATP hydrolysis activity"/>
    <property type="evidence" value="ECO:0007669"/>
    <property type="project" value="InterPro"/>
</dbReference>
<dbReference type="GO" id="GO:0004527">
    <property type="term" value="F:exonuclease activity"/>
    <property type="evidence" value="ECO:0007669"/>
    <property type="project" value="UniProtKB-KW"/>
</dbReference>
<keyword evidence="2" id="KW-0472">Membrane</keyword>
<reference evidence="4 5" key="1">
    <citation type="submission" date="2015-07" db="EMBL/GenBank/DDBJ databases">
        <title>Isolation and Genomic Characterization of a Novel Halophilic Metal-Reducing Deltaproteobacterium from the Deep Subsurface.</title>
        <authorList>
            <person name="Badalamenti J.P."/>
            <person name="Summers Z.M."/>
            <person name="Gralnick J.A."/>
            <person name="Bond D.R."/>
        </authorList>
    </citation>
    <scope>NUCLEOTIDE SEQUENCE [LARGE SCALE GENOMIC DNA]</scope>
    <source>
        <strain evidence="4 5">WTL</strain>
    </source>
</reference>
<feature type="domain" description="Rad50/SbcC-type AAA" evidence="3">
    <location>
        <begin position="5"/>
        <end position="233"/>
    </location>
</feature>
<protein>
    <submittedName>
        <fullName evidence="4">Putative DNA repair exonuclease SbcCD, C subunit</fullName>
    </submittedName>
</protein>
<sequence>MILRSLELKHFGKFGERTFEFRRGMNLVAGPNEAGKSTLMEAIPAVLFGVRNKERFKPWGRHGSCEAALVLEDRNRTLRIERDMLSDRVILTERDDLYHVLYRFEGKSAPQGRSSERVEYQQQLVRLFGVAEEDIFRASLFFGQGNLDLPGAAGLASKIKGLLSGFVEVDYDKVLESLDRDYFAITRQSPWGKDKTRDRELEEVRSAIAELEKRWYQAQGSLKELEELRERLGALKASVAFDRGEVQKGERYLAWVRKQWQFEAKDEVLKRDFSRVSRQSGKVSELQNQRDVLTRDLSRTGLPGEIPIELPGLLAAAEEERRTLIGLQSAAAALRKQLLDQPWMNWYLPAAFSLALVAVVAAVLWRRPEWHLAALAVMTVLAGGTWGYYFRQSGRQKAVRRELKKQAQTLEVRREEVMTRLEALDERFKAIGLSPSAVEIARMQKNLRGALELQGKLREVESALRVLENSETLHEEQENLTREMAVLDERMERERPPASDNLLALEEIPEAEEKLLSLVESLQQRENEIIELTRSEATLEGELGDLQAIEDEGERLREREAYLSRRRDALALGFRVLTEAVEAFRQTYLARFAEEIGRHLEMVTRGAHAKVRLDDDFSLFLGGKGGRWHPVEEFSRGTVDAVYFAVRIALTRHLSRGHHLPLLLDDPLVNLDRGRLDEALKGIELFSREHQVIFFTHDDGLLRRAAQKRWHVVSLADNLPESPATTEERSEDVGQMYLL</sequence>
<dbReference type="KEGG" id="des:DSOUD_2048"/>
<keyword evidence="1" id="KW-0175">Coiled coil</keyword>
<dbReference type="Pfam" id="PF13476">
    <property type="entry name" value="AAA_23"/>
    <property type="match status" value="1"/>
</dbReference>
<dbReference type="PANTHER" id="PTHR41259">
    <property type="entry name" value="DOUBLE-STRAND BREAK REPAIR RAD50 ATPASE, PUTATIVE-RELATED"/>
    <property type="match status" value="1"/>
</dbReference>
<dbReference type="Proteomes" id="UP000057158">
    <property type="component" value="Chromosome"/>
</dbReference>
<dbReference type="OrthoDB" id="9764467at2"/>
<feature type="transmembrane region" description="Helical" evidence="2">
    <location>
        <begin position="346"/>
        <end position="365"/>
    </location>
</feature>
<dbReference type="EMBL" id="CP010802">
    <property type="protein sequence ID" value="ALC16815.1"/>
    <property type="molecule type" value="Genomic_DNA"/>
</dbReference>
<dbReference type="PANTHER" id="PTHR41259:SF1">
    <property type="entry name" value="DOUBLE-STRAND BREAK REPAIR RAD50 ATPASE, PUTATIVE-RELATED"/>
    <property type="match status" value="1"/>
</dbReference>
<keyword evidence="2" id="KW-0812">Transmembrane</keyword>
<dbReference type="PATRIC" id="fig|1603606.3.peg.2214"/>
<keyword evidence="4" id="KW-0378">Hydrolase</keyword>
<keyword evidence="5" id="KW-1185">Reference proteome</keyword>
<dbReference type="STRING" id="1603606.DSOUD_2048"/>
<keyword evidence="2" id="KW-1133">Transmembrane helix</keyword>
<feature type="coiled-coil region" evidence="1">
    <location>
        <begin position="400"/>
        <end position="559"/>
    </location>
</feature>
<name>A0A0M4D195_9BACT</name>
<feature type="coiled-coil region" evidence="1">
    <location>
        <begin position="208"/>
        <end position="238"/>
    </location>
</feature>
<dbReference type="RefSeq" id="WP_053550878.1">
    <property type="nucleotide sequence ID" value="NZ_CP010802.1"/>
</dbReference>
<evidence type="ECO:0000256" key="2">
    <source>
        <dbReference type="SAM" id="Phobius"/>
    </source>
</evidence>